<dbReference type="InterPro" id="IPR012334">
    <property type="entry name" value="Pectin_lyas_fold"/>
</dbReference>
<dbReference type="InterPro" id="IPR006626">
    <property type="entry name" value="PbH1"/>
</dbReference>
<proteinExistence type="predicted"/>
<dbReference type="InterPro" id="IPR039448">
    <property type="entry name" value="Beta_helix"/>
</dbReference>
<sequence length="670" mass="71134">MTKRSCDCKNKNERHGCGCNSTNVDQCKMNKAGQNLILTKSGNYTLSENVKGTIVVAANSVCIDLCCHILDANGAANAIIASGFSDLSVSNGTIKNSSATAIMVDTYINVTFENLKIHDYIMNGIDITSSTNVVLQDVALSNKNSGERALFLSKVKNFSFVRGSATGFLSTMAAVVEIDICKDITLTDVNIFENTKAYTIDTSFNVARGSIISINSSDGISLTRLNANRNIINPSNAVTGTRRSTVMNMFQSTNITVQESEFCSNVEAGGGLNARTSILRTDSCSHVTVKNTKTNNNHATAPIVKFRMNEFTATVANGTNLVVEYAQANENIADELVVTAAGSANSELTGFFVGSIAGLDGLMRYCQANDNVVKNGGSPRTTTLGNLNPIEIAATGVIVDTFQASNNVMNTILPNQFVNGIITNGSTDIDILNSTADNNSGGFVVYAFQTFSGSDRITLKGCSARNNRGYGIAIGDPLFLDDFSNNVTIVDSFFLKNFHDTIETFGMFLKGTNILVKESEVTGTNSDKANATGIKAFSANNVVIQDTDVFTTTAPGFVGSGIVFDAVVDSKILRCQVHENQNDGVQLTTTSLNNLVQDDYAVSNGGIGFNDLSTFANVWLGNKAQANVGLAYSGVASANIAIYSKSSGMYMPVVPSTPIFPGLTNISVIS</sequence>
<dbReference type="SUPFAM" id="SSF51126">
    <property type="entry name" value="Pectin lyase-like"/>
    <property type="match status" value="3"/>
</dbReference>
<dbReference type="EMBL" id="MK071998">
    <property type="protein sequence ID" value="AYV76807.1"/>
    <property type="molecule type" value="Genomic_DNA"/>
</dbReference>
<dbReference type="Gene3D" id="2.160.20.10">
    <property type="entry name" value="Single-stranded right-handed beta-helix, Pectin lyase-like"/>
    <property type="match status" value="2"/>
</dbReference>
<gene>
    <name evidence="2" type="ORF">Barrevirus1_29</name>
</gene>
<dbReference type="SMART" id="SM00710">
    <property type="entry name" value="PbH1"/>
    <property type="match status" value="8"/>
</dbReference>
<protein>
    <recommendedName>
        <fullName evidence="1">Right handed beta helix domain-containing protein</fullName>
    </recommendedName>
</protein>
<dbReference type="Pfam" id="PF13229">
    <property type="entry name" value="Beta_helix"/>
    <property type="match status" value="1"/>
</dbReference>
<feature type="domain" description="Right handed beta helix" evidence="1">
    <location>
        <begin position="498"/>
        <end position="616"/>
    </location>
</feature>
<accession>A0A3G4ZPJ5</accession>
<organism evidence="2">
    <name type="scientific">Barrevirus sp</name>
    <dbReference type="NCBI Taxonomy" id="2487763"/>
    <lineage>
        <taxon>Viruses</taxon>
        <taxon>Varidnaviria</taxon>
        <taxon>Bamfordvirae</taxon>
        <taxon>Nucleocytoviricota</taxon>
        <taxon>Megaviricetes</taxon>
        <taxon>Imitervirales</taxon>
        <taxon>Mimiviridae</taxon>
        <taxon>Klosneuvirinae</taxon>
    </lineage>
</organism>
<evidence type="ECO:0000259" key="1">
    <source>
        <dbReference type="Pfam" id="PF13229"/>
    </source>
</evidence>
<evidence type="ECO:0000313" key="2">
    <source>
        <dbReference type="EMBL" id="AYV76807.1"/>
    </source>
</evidence>
<dbReference type="InterPro" id="IPR011050">
    <property type="entry name" value="Pectin_lyase_fold/virulence"/>
</dbReference>
<name>A0A3G4ZPJ5_9VIRU</name>
<reference evidence="2" key="1">
    <citation type="submission" date="2018-10" db="EMBL/GenBank/DDBJ databases">
        <title>Hidden diversity of soil giant viruses.</title>
        <authorList>
            <person name="Schulz F."/>
            <person name="Alteio L."/>
            <person name="Goudeau D."/>
            <person name="Ryan E.M."/>
            <person name="Malmstrom R.R."/>
            <person name="Blanchard J."/>
            <person name="Woyke T."/>
        </authorList>
    </citation>
    <scope>NUCLEOTIDE SEQUENCE</scope>
    <source>
        <strain evidence="2">BAV1</strain>
    </source>
</reference>